<keyword evidence="4" id="KW-1185">Reference proteome</keyword>
<keyword evidence="1" id="KW-0732">Signal</keyword>
<accession>A0ABR1UHU6</accession>
<sequence length="135" mass="14660">MHLISSPRLYLAVALIAQAISGLHLPLSANPFHRLYQHQAAPMVERTPCCAAQSVFQPTYKAQYTCGTSTLVNHTQTNSPLLADCQMLLQNVTGTPGYYNISHWPGDSVLSPFMTNNTCQLVVAKIGSDLSINAT</sequence>
<comment type="caution">
    <text evidence="3">The sequence shown here is derived from an EMBL/GenBank/DDBJ whole genome shotgun (WGS) entry which is preliminary data.</text>
</comment>
<dbReference type="Proteomes" id="UP001446871">
    <property type="component" value="Unassembled WGS sequence"/>
</dbReference>
<protein>
    <recommendedName>
        <fullName evidence="2">Ecp2 effector protein-like domain-containing protein</fullName>
    </recommendedName>
</protein>
<feature type="domain" description="Ecp2 effector protein-like" evidence="2">
    <location>
        <begin position="65"/>
        <end position="125"/>
    </location>
</feature>
<reference evidence="3 4" key="1">
    <citation type="submission" date="2023-01" db="EMBL/GenBank/DDBJ databases">
        <title>Analysis of 21 Apiospora genomes using comparative genomics revels a genus with tremendous synthesis potential of carbohydrate active enzymes and secondary metabolites.</title>
        <authorList>
            <person name="Sorensen T."/>
        </authorList>
    </citation>
    <scope>NUCLEOTIDE SEQUENCE [LARGE SCALE GENOMIC DNA]</scope>
    <source>
        <strain evidence="3 4">CBS 83171</strain>
    </source>
</reference>
<organism evidence="3 4">
    <name type="scientific">Apiospora saccharicola</name>
    <dbReference type="NCBI Taxonomy" id="335842"/>
    <lineage>
        <taxon>Eukaryota</taxon>
        <taxon>Fungi</taxon>
        <taxon>Dikarya</taxon>
        <taxon>Ascomycota</taxon>
        <taxon>Pezizomycotina</taxon>
        <taxon>Sordariomycetes</taxon>
        <taxon>Xylariomycetidae</taxon>
        <taxon>Amphisphaeriales</taxon>
        <taxon>Apiosporaceae</taxon>
        <taxon>Apiospora</taxon>
    </lineage>
</organism>
<dbReference type="Pfam" id="PF14856">
    <property type="entry name" value="Hce2"/>
    <property type="match status" value="1"/>
</dbReference>
<gene>
    <name evidence="3" type="ORF">PG996_011376</name>
</gene>
<evidence type="ECO:0000256" key="1">
    <source>
        <dbReference type="SAM" id="SignalP"/>
    </source>
</evidence>
<feature type="signal peptide" evidence="1">
    <location>
        <begin position="1"/>
        <end position="22"/>
    </location>
</feature>
<evidence type="ECO:0000259" key="2">
    <source>
        <dbReference type="Pfam" id="PF14856"/>
    </source>
</evidence>
<dbReference type="EMBL" id="JAQQWM010000007">
    <property type="protein sequence ID" value="KAK8057439.1"/>
    <property type="molecule type" value="Genomic_DNA"/>
</dbReference>
<dbReference type="InterPro" id="IPR029226">
    <property type="entry name" value="Ecp2-like"/>
</dbReference>
<feature type="chain" id="PRO_5047285671" description="Ecp2 effector protein-like domain-containing protein" evidence="1">
    <location>
        <begin position="23"/>
        <end position="135"/>
    </location>
</feature>
<proteinExistence type="predicted"/>
<evidence type="ECO:0000313" key="4">
    <source>
        <dbReference type="Proteomes" id="UP001446871"/>
    </source>
</evidence>
<name>A0ABR1UHU6_9PEZI</name>
<evidence type="ECO:0000313" key="3">
    <source>
        <dbReference type="EMBL" id="KAK8057439.1"/>
    </source>
</evidence>